<feature type="transmembrane region" description="Helical" evidence="9">
    <location>
        <begin position="95"/>
        <end position="115"/>
    </location>
</feature>
<organism evidence="11 12">
    <name type="scientific">Marinomonas spartinae</name>
    <dbReference type="NCBI Taxonomy" id="1792290"/>
    <lineage>
        <taxon>Bacteria</taxon>
        <taxon>Pseudomonadati</taxon>
        <taxon>Pseudomonadota</taxon>
        <taxon>Gammaproteobacteria</taxon>
        <taxon>Oceanospirillales</taxon>
        <taxon>Oceanospirillaceae</taxon>
        <taxon>Marinomonas</taxon>
    </lineage>
</organism>
<sequence length="175" mass="19296">MTASIRASFVKRFLDALAFLAMTISGLCMIVLVMSFGLLVYGRYVLNNTPTWVEQMAMLLIITITFLGAAVGIHERTHLSVDMVSLLLPEKVNRVIDILIDTSLAGFGAAMLYYCHELMTFGWYRLIPLLGIPDGLRYAPVMVAGGLIFVFSLYRILVGIQKLFAKQSVVANGGQ</sequence>
<keyword evidence="5 9" id="KW-0812">Transmembrane</keyword>
<protein>
    <recommendedName>
        <fullName evidence="9">TRAP transporter small permease protein</fullName>
    </recommendedName>
</protein>
<keyword evidence="3" id="KW-1003">Cell membrane</keyword>
<dbReference type="InterPro" id="IPR055348">
    <property type="entry name" value="DctQ"/>
</dbReference>
<evidence type="ECO:0000256" key="5">
    <source>
        <dbReference type="ARBA" id="ARBA00022692"/>
    </source>
</evidence>
<feature type="domain" description="Tripartite ATP-independent periplasmic transporters DctQ component" evidence="10">
    <location>
        <begin position="35"/>
        <end position="160"/>
    </location>
</feature>
<dbReference type="InterPro" id="IPR007387">
    <property type="entry name" value="TRAP_DctQ"/>
</dbReference>
<dbReference type="PANTHER" id="PTHR35011:SF11">
    <property type="entry name" value="TRAP TRANSPORTER SMALL PERMEASE PROTEIN"/>
    <property type="match status" value="1"/>
</dbReference>
<reference evidence="11 12" key="1">
    <citation type="submission" date="2016-06" db="EMBL/GenBank/DDBJ databases">
        <authorList>
            <person name="Kjaerup R.B."/>
            <person name="Dalgaard T.S."/>
            <person name="Juul-Madsen H.R."/>
        </authorList>
    </citation>
    <scope>NUCLEOTIDE SEQUENCE [LARGE SCALE GENOMIC DNA]</scope>
    <source>
        <strain evidence="11 12">CECT 8886</strain>
    </source>
</reference>
<keyword evidence="6 9" id="KW-1133">Transmembrane helix</keyword>
<dbReference type="GO" id="GO:0005886">
    <property type="term" value="C:plasma membrane"/>
    <property type="evidence" value="ECO:0007669"/>
    <property type="project" value="UniProtKB-SubCell"/>
</dbReference>
<dbReference type="EMBL" id="FLOB01000002">
    <property type="protein sequence ID" value="SBS27694.1"/>
    <property type="molecule type" value="Genomic_DNA"/>
</dbReference>
<comment type="subunit">
    <text evidence="9">The complex comprises the extracytoplasmic solute receptor protein and the two transmembrane proteins.</text>
</comment>
<dbReference type="STRING" id="1792290.MSP8886_00923"/>
<evidence type="ECO:0000256" key="2">
    <source>
        <dbReference type="ARBA" id="ARBA00022448"/>
    </source>
</evidence>
<dbReference type="Proteomes" id="UP000092544">
    <property type="component" value="Unassembled WGS sequence"/>
</dbReference>
<dbReference type="GO" id="GO:0022857">
    <property type="term" value="F:transmembrane transporter activity"/>
    <property type="evidence" value="ECO:0007669"/>
    <property type="project" value="UniProtKB-UniRule"/>
</dbReference>
<keyword evidence="2 9" id="KW-0813">Transport</keyword>
<proteinExistence type="inferred from homology"/>
<evidence type="ECO:0000256" key="3">
    <source>
        <dbReference type="ARBA" id="ARBA00022475"/>
    </source>
</evidence>
<evidence type="ECO:0000256" key="1">
    <source>
        <dbReference type="ARBA" id="ARBA00004429"/>
    </source>
</evidence>
<evidence type="ECO:0000256" key="9">
    <source>
        <dbReference type="RuleBase" id="RU369079"/>
    </source>
</evidence>
<feature type="transmembrane region" description="Helical" evidence="9">
    <location>
        <begin position="16"/>
        <end position="44"/>
    </location>
</feature>
<dbReference type="PANTHER" id="PTHR35011">
    <property type="entry name" value="2,3-DIKETO-L-GULONATE TRAP TRANSPORTER SMALL PERMEASE PROTEIN YIAM"/>
    <property type="match status" value="1"/>
</dbReference>
<feature type="transmembrane region" description="Helical" evidence="9">
    <location>
        <begin position="56"/>
        <end position="74"/>
    </location>
</feature>
<accession>A0A1A8T5P3</accession>
<dbReference type="GO" id="GO:0015740">
    <property type="term" value="P:C4-dicarboxylate transport"/>
    <property type="evidence" value="ECO:0007669"/>
    <property type="project" value="TreeGrafter"/>
</dbReference>
<keyword evidence="4 9" id="KW-0997">Cell inner membrane</keyword>
<dbReference type="OrthoDB" id="2085311at2"/>
<evidence type="ECO:0000256" key="4">
    <source>
        <dbReference type="ARBA" id="ARBA00022519"/>
    </source>
</evidence>
<comment type="similarity">
    <text evidence="8 9">Belongs to the TRAP transporter small permease family.</text>
</comment>
<dbReference type="Pfam" id="PF04290">
    <property type="entry name" value="DctQ"/>
    <property type="match status" value="1"/>
</dbReference>
<evidence type="ECO:0000259" key="10">
    <source>
        <dbReference type="Pfam" id="PF04290"/>
    </source>
</evidence>
<gene>
    <name evidence="11" type="ORF">MSP8886_00923</name>
</gene>
<feature type="transmembrane region" description="Helical" evidence="9">
    <location>
        <begin position="135"/>
        <end position="157"/>
    </location>
</feature>
<name>A0A1A8T5P3_9GAMM</name>
<comment type="subcellular location">
    <subcellularLocation>
        <location evidence="1 9">Cell inner membrane</location>
        <topology evidence="1 9">Multi-pass membrane protein</topology>
    </subcellularLocation>
</comment>
<comment type="function">
    <text evidence="9">Part of the tripartite ATP-independent periplasmic (TRAP) transport system.</text>
</comment>
<keyword evidence="12" id="KW-1185">Reference proteome</keyword>
<dbReference type="AlphaFoldDB" id="A0A1A8T5P3"/>
<dbReference type="RefSeq" id="WP_067013229.1">
    <property type="nucleotide sequence ID" value="NZ_FLOB01000002.1"/>
</dbReference>
<keyword evidence="7 9" id="KW-0472">Membrane</keyword>
<evidence type="ECO:0000313" key="12">
    <source>
        <dbReference type="Proteomes" id="UP000092544"/>
    </source>
</evidence>
<evidence type="ECO:0000256" key="8">
    <source>
        <dbReference type="ARBA" id="ARBA00038436"/>
    </source>
</evidence>
<evidence type="ECO:0000256" key="6">
    <source>
        <dbReference type="ARBA" id="ARBA00022989"/>
    </source>
</evidence>
<evidence type="ECO:0000313" key="11">
    <source>
        <dbReference type="EMBL" id="SBS27694.1"/>
    </source>
</evidence>
<evidence type="ECO:0000256" key="7">
    <source>
        <dbReference type="ARBA" id="ARBA00023136"/>
    </source>
</evidence>